<dbReference type="Proteomes" id="UP000789860">
    <property type="component" value="Unassembled WGS sequence"/>
</dbReference>
<reference evidence="1" key="1">
    <citation type="submission" date="2021-06" db="EMBL/GenBank/DDBJ databases">
        <authorList>
            <person name="Kallberg Y."/>
            <person name="Tangrot J."/>
            <person name="Rosling A."/>
        </authorList>
    </citation>
    <scope>NUCLEOTIDE SEQUENCE</scope>
    <source>
        <strain evidence="1">AU212A</strain>
    </source>
</reference>
<comment type="caution">
    <text evidence="1">The sequence shown here is derived from an EMBL/GenBank/DDBJ whole genome shotgun (WGS) entry which is preliminary data.</text>
</comment>
<keyword evidence="2" id="KW-1185">Reference proteome</keyword>
<name>A0ACA9LQV5_9GLOM</name>
<sequence length="1309" mass="141520">SGNNGNNGPGSGNNGNNGPGSGNNGNNGPGGGNNGNNGPGGGNNGNNGPGGGNNGNNGPGGGNNGPGGGNNGPGGGNNGPGSGNNGAAPGGNNGAAPGGNNGAAPGGNNGAAPGGNNGAAPGGNNGAAPGQSGVNNGATPTQSGTIPGVTTTVPTTTSVPSIALSPGSTGSVIHSSKTSGSYGIINIYALSKPLILVTYYCNYPVQSYQMCGLILDWSGNVKGNVITFSESCSASEIVKSYKEEGFLYTCYNSTTNTLKWAPYILNSDQSFSTNSSGQTTEITQITNMTLFSKFINIFPTEDGGYGLVYTHYTSIIGQGISSPWVLYYMGISNKDSSSKTPFQIYHSQPNTNTTDYKLYQCSVAQESVGYNCLLYNNRTDKSVYININFWTSSFFSNQTELTVNLPAPYTNVIDIEALAYGGYIFVAKDTSSTTGVGNYKGYIYYNNGTYVGDWGLPVITSDQPIVGVSPDNTVWAINGSSSSSNVTMVSSDTLTNFRPGGALGSSYIQSVIPAANSTIAPGMSVLYITYTGPVSKSSGYFRIWQVNPSGGDDYLRGKIPASDNRVKVDGANVTISLLPSFTSSGSERFYVTVDDDAMKNQENQNLIGIKKPAWSFNTSPAQDNGTGVAKVIVRLTTEGTTLYVSSSSNDRSTFVRNMSSNIATVLGCDISRISMPILYQYSTSHDNNVGDQIFMGVNFNQGSATERSASSLANDLNETIANKDISAISTGTTSNYLDQSNGAWPIPYLWGKYKFILIGVLIGLAILFLLWFLACRRRYRDDKTRRRRQYATRSFITIFLSTLIVVDLILDIIFICLHGRDEKWILPVSRELSHNEHYKKWWQRHSRTALATTLLSGLDNEALNVSSSHTGGFRSLNAPYSPEADRRIFYCTAIIVLIEDVPQFIFLIIYQKVTIIPAIVPILALCSCTILIFFRVISIIYLGFFYDRTSIADRDYDEELKDEKDSIEAMDPGGPVPVHNTERVPTGRLIPTEEESQTMSNIPSHHKGALFIGSGSVGKDGKNGKDSPKTSDRGGLGVHAKKTDLAEHEGPLGKFAHRHSNLDLGMDDQDFETREEIIEEDGVPITKIEKIYSPKIEKTNIYEDVYIEGDAHQSQTREGSSTIQEITHLSHHQLPPDFPPGSRTQTTTYVDEEGITRTRTEYIYPQGQFSESHLPDLPQGSRTNTTTYVDEEGVTRTRTEYLYPEIRLSESQLRELPPDTRTHTTTYVDEEGVTRTRTEYIYPEIRLPESQLRGLPPGTRTHTTTYVDEEGVTRTRTEYIYPETETITTVHGDAPDISTTEIHPSHISR</sequence>
<organism evidence="1 2">
    <name type="scientific">Scutellospora calospora</name>
    <dbReference type="NCBI Taxonomy" id="85575"/>
    <lineage>
        <taxon>Eukaryota</taxon>
        <taxon>Fungi</taxon>
        <taxon>Fungi incertae sedis</taxon>
        <taxon>Mucoromycota</taxon>
        <taxon>Glomeromycotina</taxon>
        <taxon>Glomeromycetes</taxon>
        <taxon>Diversisporales</taxon>
        <taxon>Gigasporaceae</taxon>
        <taxon>Scutellospora</taxon>
    </lineage>
</organism>
<evidence type="ECO:0000313" key="2">
    <source>
        <dbReference type="Proteomes" id="UP000789860"/>
    </source>
</evidence>
<dbReference type="EMBL" id="CAJVPM010006624">
    <property type="protein sequence ID" value="CAG8537064.1"/>
    <property type="molecule type" value="Genomic_DNA"/>
</dbReference>
<protein>
    <submittedName>
        <fullName evidence="1">11673_t:CDS:1</fullName>
    </submittedName>
</protein>
<feature type="non-terminal residue" evidence="1">
    <location>
        <position position="1"/>
    </location>
</feature>
<feature type="non-terminal residue" evidence="1">
    <location>
        <position position="1309"/>
    </location>
</feature>
<evidence type="ECO:0000313" key="1">
    <source>
        <dbReference type="EMBL" id="CAG8537064.1"/>
    </source>
</evidence>
<accession>A0ACA9LQV5</accession>
<gene>
    <name evidence="1" type="ORF">SCALOS_LOCUS4688</name>
</gene>
<proteinExistence type="predicted"/>